<organism evidence="2 3">
    <name type="scientific">Aromia moschata</name>
    <dbReference type="NCBI Taxonomy" id="1265417"/>
    <lineage>
        <taxon>Eukaryota</taxon>
        <taxon>Metazoa</taxon>
        <taxon>Ecdysozoa</taxon>
        <taxon>Arthropoda</taxon>
        <taxon>Hexapoda</taxon>
        <taxon>Insecta</taxon>
        <taxon>Pterygota</taxon>
        <taxon>Neoptera</taxon>
        <taxon>Endopterygota</taxon>
        <taxon>Coleoptera</taxon>
        <taxon>Polyphaga</taxon>
        <taxon>Cucujiformia</taxon>
        <taxon>Chrysomeloidea</taxon>
        <taxon>Cerambycidae</taxon>
        <taxon>Cerambycinae</taxon>
        <taxon>Callichromatini</taxon>
        <taxon>Aromia</taxon>
    </lineage>
</organism>
<name>A0AAV8X230_9CUCU</name>
<comment type="caution">
    <text evidence="2">The sequence shown here is derived from an EMBL/GenBank/DDBJ whole genome shotgun (WGS) entry which is preliminary data.</text>
</comment>
<evidence type="ECO:0000256" key="1">
    <source>
        <dbReference type="SAM" id="MobiDB-lite"/>
    </source>
</evidence>
<reference evidence="2" key="1">
    <citation type="journal article" date="2023" name="Insect Mol. Biol.">
        <title>Genome sequencing provides insights into the evolution of gene families encoding plant cell wall-degrading enzymes in longhorned beetles.</title>
        <authorList>
            <person name="Shin N.R."/>
            <person name="Okamura Y."/>
            <person name="Kirsch R."/>
            <person name="Pauchet Y."/>
        </authorList>
    </citation>
    <scope>NUCLEOTIDE SEQUENCE</scope>
    <source>
        <strain evidence="2">AMC_N1</strain>
    </source>
</reference>
<dbReference type="AlphaFoldDB" id="A0AAV8X230"/>
<gene>
    <name evidence="2" type="ORF">NQ318_016611</name>
</gene>
<sequence length="156" mass="17866">MTMVESTNHSQGLSPINIKVELDSTLGESAPSFTTVKYWVAEFKRDLPGHSKNKLEFKKRWYWKTCCKFKIRLVYEVCKLSNESGNVAPDPATLRRRDLEERVTNPLDARSLSPTPLVSDRGAGVDTRNTKKRHDDHTSVQYEKANAYCYCLPLQN</sequence>
<evidence type="ECO:0000313" key="3">
    <source>
        <dbReference type="Proteomes" id="UP001162162"/>
    </source>
</evidence>
<accession>A0AAV8X230</accession>
<dbReference type="EMBL" id="JAPWTK010001373">
    <property type="protein sequence ID" value="KAJ8932713.1"/>
    <property type="molecule type" value="Genomic_DNA"/>
</dbReference>
<proteinExistence type="predicted"/>
<dbReference type="Proteomes" id="UP001162162">
    <property type="component" value="Unassembled WGS sequence"/>
</dbReference>
<keyword evidence="3" id="KW-1185">Reference proteome</keyword>
<protein>
    <submittedName>
        <fullName evidence="2">Uncharacterized protein</fullName>
    </submittedName>
</protein>
<evidence type="ECO:0000313" key="2">
    <source>
        <dbReference type="EMBL" id="KAJ8932713.1"/>
    </source>
</evidence>
<feature type="region of interest" description="Disordered" evidence="1">
    <location>
        <begin position="108"/>
        <end position="137"/>
    </location>
</feature>